<evidence type="ECO:0000313" key="10">
    <source>
        <dbReference type="Proteomes" id="UP000004136"/>
    </source>
</evidence>
<dbReference type="NCBIfam" id="NF003417">
    <property type="entry name" value="PRK04813.1"/>
    <property type="match status" value="3"/>
</dbReference>
<evidence type="ECO:0000256" key="5">
    <source>
        <dbReference type="ARBA" id="ARBA00022741"/>
    </source>
</evidence>
<dbReference type="GO" id="GO:0017000">
    <property type="term" value="P:antibiotic biosynthetic process"/>
    <property type="evidence" value="ECO:0007669"/>
    <property type="project" value="UniProtKB-KW"/>
</dbReference>
<dbReference type="RefSeq" id="WP_002135676.1">
    <property type="nucleotide sequence ID" value="NZ_JH804672.1"/>
</dbReference>
<keyword evidence="4" id="KW-0597">Phosphoprotein</keyword>
<dbReference type="Proteomes" id="UP000004136">
    <property type="component" value="Unassembled WGS sequence"/>
</dbReference>
<dbReference type="Gene3D" id="3.30.559.30">
    <property type="entry name" value="Nonribosomal peptide synthetase, condensation domain"/>
    <property type="match status" value="3"/>
</dbReference>
<keyword evidence="7" id="KW-0045">Antibiotic biosynthesis</keyword>
<dbReference type="Pfam" id="PF00550">
    <property type="entry name" value="PP-binding"/>
    <property type="match status" value="3"/>
</dbReference>
<evidence type="ECO:0000256" key="4">
    <source>
        <dbReference type="ARBA" id="ARBA00022553"/>
    </source>
</evidence>
<keyword evidence="6" id="KW-0067">ATP-binding</keyword>
<dbReference type="GO" id="GO:0008610">
    <property type="term" value="P:lipid biosynthetic process"/>
    <property type="evidence" value="ECO:0007669"/>
    <property type="project" value="UniProtKB-ARBA"/>
</dbReference>
<dbReference type="PANTHER" id="PTHR45527:SF1">
    <property type="entry name" value="FATTY ACID SYNTHASE"/>
    <property type="match status" value="1"/>
</dbReference>
<sequence>MKQTVDESHLLERVKQSKGFWAERLSNSYLENVVMHDYDASLGYKKANMHISIDSQTCKKILQLSKNVDFLTYTIMLSTFQIQFYRYINKNSIIHVPAYQKNENDKINNICLPLISMIEDNMKIKELIGICKNELLEVYRNQYYLLEDTLKNIHLKERSTEPSQFLISMNTLHKKQNIESPIHETKNQINIRIEKQDNNISLEITYNANLYKENTIKRLINRYSQVLDIIVNNMNAKVNDIDILTEEEKYEILYRFNNTKKEYPKYKTIQEIFEEEAELKGERIAVVSNGVELSYQELNQRANQLARVLRKKGITRDSIVPVLCDKSVETIVAMVAVIKAGGAYLPIDEEYPEARIRYLLEDSRSTVLLGKKETIHELNLGGISVEVVALTDAEVKKESKENLKNINVPGDLAYAIYTSGTTGNPKGVCIDHRAVIKNTKNTNYIKIQKDDRFLQAGSLSFDAAVLPTWLALLNGIPLHLEANEMIMNFHSLSQYILKQHITLTVLPTTLFNQFSQEKIEAFEKIRYVIAGGDIISSQQVSRLVKTYKDIKVVNGYGPTENTVISTACIITDEWDENKTVPIGKPVTNSTAYIMDKNNKLLPIGVPGELCVGGDGVARGYLNREELTSEKFILNPYVEGERIYKTGDLARWLPDGNLEFLGRIDHQVKIRGYRIELGEIEKQLIKHFAVKEAVVIDRKSDKSEKYLCGYIVSEDDISTQEIKEELKKELPDYMIPTYIMQLEKLPLTPNGKIDKKALPEPNLSSIENEYVAPRNEIEITISRIWYEVLGIEKVGVKDNFFELGGHSLKATSLVSKIHREYDMDISISTIFDKPSIEQLAEYIQEYKKSSQKNDIASYYEIESVPKSDYYSASPVQKRMYAIHQMDTFNRNYNMPCVFQLNGNFNIVNIENILNKLIKRHESLRTTFHVINGEVVQKVHDEMKLKLECIYINGKLTDKKMEVDKKIDAFIRPFDLEQAPLVRGSIIQLMDTNLFLIDFHHIISDGVSMGILIRELKDLYEGQELKPLRVQYKDFTNWQNTLYETRMMKKQENYWLERFNDNTIPIVNMPTDYKRSAMQDQRGDNVTVHLEKELTSKIKKILKKTGTTKYMFYLAIFNLLLSKYSNQDDIILGSPTAGRTHASLDNMVGMFVNTLAMRNKPNGNKTFNKFLQEVKQNSLEAFENQEYDFQMLVEKLDIKKEKNRNPLFDVMFSVENFEDDNLILGDLKLSRYDIECDICKFDILLDVFQDNLDEKDVVLNFNFNTSIYKKETIMRLSEHFINIIKVVIKDLNINIKDIDVVNDSEKNLVREFNMVNARHIEAKTIHELFEEQILKTPNQVAVRSENTSLTYKQLNEKANSLARLLRKKGITRESIVAIMVDRSVLTVVGMLAVMKAGGVYLPVDPDYPADRKNYMLKDSNAKILISHKDFMESVCFEKEIIDICDESIYEISNENLDNINQTNDLVYVIYTSGTTGKPKAVMVEHRNLKNIAESWKRDYQLTEMNVKLLQMASFSFDVFTGDVCRALLNGGEMIICPKNIRIDPMELYNLIYENKISIFESTPGLILTFMDYVYENNLPLESLQVLILGSDTCSVEDFNKLNDQYGKRMRILNSYGITEATIDSSFFEVNGEKQVTSTNVPIGKPMQNTKFYVLDNNLKMLPIGVYGELYIGGDGVTRGYLNNEELTREKFIDDPFEKGSKMYRTGDMARWLSDGNIELLGRIDNQVKIRGYRIELGEIESQLLKHKEIKEAVVLAKKHTDGSNYLIGYVVSENELTGLEVKKYLQGELPSYMVPTAIINLEQMPLTPNEKIDRKQLSEINLEIDVKEYIAPRDEIEQKMTEIWCEVLGVNKVGVKENFFDLGGHSLKAVRLISKIYKIFNVRMKVADLFDKPTIEELSKCLNSNRENLENLSKNNDREIRPVEKKIYYTTSAVQKRLYAINQRNPQSTNYNMPDVFLVKGNFNKNQFENALKELINRHESLRTSFHVIDGEIVQKVHEKVAFKLEYLYMRDKSSKNEREMDRQIKKFIRIFDLGKAPLIRAGIIEFEDTSILIIDIHHIIGDGVSTEIMFREIVDLYNKKELNKVEIQYKDFANWQNQLYESNEMQKQEEFWLKEFEGDIPILDMPADYKRPLVQNFEGKISCFEIDTLLAEEINGVVKRNGVTKFMFFLAVYNILLSKYSSQEEIIIGSPTVGRTHESLNNTVGMFLNTLPLKNSIQSNKSFKDILFEIKNNCLKMFENQEYDLVNLLTKLNIQNSIDRNPLFDVMFTLQNSNKKEFTIGEANLISYLSEHNTSKFDLSLFIFANENDTDISGMFEYKTALYKEETINRLIKHYINILKKVVENVNISVGEIEIITEEEKRKLINDSYSTLKEYPKHSTLKELFEQQVKRTPENIAVTYKGDRINYKDLNRKANQLARLLRNKGIGPNDAVGIFMDRSIETIIAVIGVIKSGAACLPISNDYPENRIKHILEDSNATIIIANQNTKDKIISNKHIEIVFVNNEWNFNNECTSNLSDVNSCEDLSYIIYTSGTTGKPKGVMQTHMTLNNLVHYQYNHTNINFAENVMQFANIGFDVFFQEIFSTLLKGGQLCIINDEDKKDIKNLYQFIEDYEIDVIFLPTAYLKFIFSNKKYSQEFPINIKHIVTAGEVLVISDLLKSYINDSEVSLHNHYGPSETHVVTTHTIKKGGNIPGIPSIGKPIMNSTIYILNNNLQLQPIGVPGELYIAGDCLAKGYLKNKKLTRERFIESPFTIGERLYKTGDLAKWLPDGNIEYLGRQDHQVKIRGFRVELGEIQKQIIKYKSVQEAAVFVKEEHNKHLCAYYVADKELSPKELNDYLLKELPNYMIPVSLIQVDEMPLTLNGKIDKSKLLEIQGSQQLDKEYVGTSTETEKKLEEIWKKILKIDKIGLNDNFFDIGGNSILILSMLSHLDALYPNKVRVADIFANPTLKKLAQFIDSSELKGNQSIVLKGLNMPQHYFVDKSAPREGCIFEYEITGMAYEKLATIAEKQNISIEVILVSVKSFILNKISDVSDIIVYSMFKEANTIQKVEFDFSNLRNFNVLFEVANTNLSEEKSQLNNILENPDNIIKYRDEIITIIYDKGRISDESRIKKVFDISIEIDNKKDSIIISCDYNKNKLNQLRIKELFDLFIKTINMLIHKY</sequence>
<evidence type="ECO:0000256" key="7">
    <source>
        <dbReference type="ARBA" id="ARBA00023194"/>
    </source>
</evidence>
<dbReference type="Gene3D" id="3.40.50.980">
    <property type="match status" value="6"/>
</dbReference>
<dbReference type="FunFam" id="3.40.50.980:FF:000001">
    <property type="entry name" value="Non-ribosomal peptide synthetase"/>
    <property type="match status" value="3"/>
</dbReference>
<dbReference type="InterPro" id="IPR036736">
    <property type="entry name" value="ACP-like_sf"/>
</dbReference>
<dbReference type="SMART" id="SM00823">
    <property type="entry name" value="PKS_PP"/>
    <property type="match status" value="2"/>
</dbReference>
<dbReference type="GO" id="GO:0005524">
    <property type="term" value="F:ATP binding"/>
    <property type="evidence" value="ECO:0007669"/>
    <property type="project" value="UniProtKB-KW"/>
</dbReference>
<dbReference type="PROSITE" id="PS50075">
    <property type="entry name" value="CARRIER"/>
    <property type="match status" value="3"/>
</dbReference>
<dbReference type="NCBIfam" id="TIGR01733">
    <property type="entry name" value="AA-adenyl-dom"/>
    <property type="match status" value="3"/>
</dbReference>
<keyword evidence="5" id="KW-0547">Nucleotide-binding</keyword>
<dbReference type="Gene3D" id="2.30.38.10">
    <property type="entry name" value="Luciferase, Domain 3"/>
    <property type="match status" value="3"/>
</dbReference>
<dbReference type="GO" id="GO:0003824">
    <property type="term" value="F:catalytic activity"/>
    <property type="evidence" value="ECO:0007669"/>
    <property type="project" value="InterPro"/>
</dbReference>
<feature type="domain" description="Carrier" evidence="8">
    <location>
        <begin position="2884"/>
        <end position="2959"/>
    </location>
</feature>
<dbReference type="SUPFAM" id="SSF47336">
    <property type="entry name" value="ACP-like"/>
    <property type="match status" value="3"/>
</dbReference>
<feature type="domain" description="Carrier" evidence="8">
    <location>
        <begin position="771"/>
        <end position="846"/>
    </location>
</feature>
<dbReference type="GO" id="GO:0044550">
    <property type="term" value="P:secondary metabolite biosynthetic process"/>
    <property type="evidence" value="ECO:0007669"/>
    <property type="project" value="UniProtKB-ARBA"/>
</dbReference>
<dbReference type="InterPro" id="IPR045851">
    <property type="entry name" value="AMP-bd_C_sf"/>
</dbReference>
<keyword evidence="3" id="KW-0596">Phosphopantetheine</keyword>
<dbReference type="PANTHER" id="PTHR45527">
    <property type="entry name" value="NONRIBOSOMAL PEPTIDE SYNTHETASE"/>
    <property type="match status" value="1"/>
</dbReference>
<reference evidence="9 10" key="1">
    <citation type="submission" date="2012-04" db="EMBL/GenBank/DDBJ databases">
        <title>The Genome Sequence of Bacillus cereus HuA2-1.</title>
        <authorList>
            <consortium name="The Broad Institute Genome Sequencing Platform"/>
            <consortium name="The Broad Institute Genome Sequencing Center for Infectious Disease"/>
            <person name="Feldgarden M."/>
            <person name="Van der Auwera G.A."/>
            <person name="Mahillon J."/>
            <person name="Duprez V."/>
            <person name="Timmery S."/>
            <person name="Mattelet C."/>
            <person name="Dierick K."/>
            <person name="Sun M."/>
            <person name="Yu Z."/>
            <person name="Zhu L."/>
            <person name="Hu X."/>
            <person name="Shank E.B."/>
            <person name="Swiecicka I."/>
            <person name="Hansen B.M."/>
            <person name="Andrup L."/>
            <person name="Young S.K."/>
            <person name="Zeng Q."/>
            <person name="Gargeya S."/>
            <person name="Fitzgerald M."/>
            <person name="Haas B."/>
            <person name="Abouelleil A."/>
            <person name="Alvarado L."/>
            <person name="Arachchi H.M."/>
            <person name="Berlin A."/>
            <person name="Chapman S.B."/>
            <person name="Goldberg J."/>
            <person name="Griggs A."/>
            <person name="Gujja S."/>
            <person name="Hansen M."/>
            <person name="Howarth C."/>
            <person name="Imamovic A."/>
            <person name="Larimer J."/>
            <person name="McCowen C."/>
            <person name="Montmayeur A."/>
            <person name="Murphy C."/>
            <person name="Neiman D."/>
            <person name="Pearson M."/>
            <person name="Priest M."/>
            <person name="Roberts A."/>
            <person name="Saif S."/>
            <person name="Shea T."/>
            <person name="Sisk P."/>
            <person name="Sykes S."/>
            <person name="Wortman J."/>
            <person name="Nusbaum C."/>
            <person name="Birren B."/>
        </authorList>
    </citation>
    <scope>NUCLEOTIDE SEQUENCE [LARGE SCALE GENOMIC DNA]</scope>
    <source>
        <strain evidence="9 10">HuA2-1</strain>
    </source>
</reference>
<proteinExistence type="inferred from homology"/>
<dbReference type="SUPFAM" id="SSF56801">
    <property type="entry name" value="Acetyl-CoA synthetase-like"/>
    <property type="match status" value="3"/>
</dbReference>
<dbReference type="FunFam" id="2.30.38.10:FF:000001">
    <property type="entry name" value="Non-ribosomal peptide synthetase PvdI"/>
    <property type="match status" value="3"/>
</dbReference>
<dbReference type="InterPro" id="IPR001242">
    <property type="entry name" value="Condensation_dom"/>
</dbReference>
<dbReference type="CDD" id="cd12117">
    <property type="entry name" value="A_NRPS_Srf_like"/>
    <property type="match status" value="1"/>
</dbReference>
<comment type="cofactor">
    <cofactor evidence="1">
        <name>pantetheine 4'-phosphate</name>
        <dbReference type="ChEBI" id="CHEBI:47942"/>
    </cofactor>
</comment>
<accession>J8YXL9</accession>
<protein>
    <submittedName>
        <fullName evidence="9">Amino acid adenylation domain-containing protein</fullName>
    </submittedName>
</protein>
<dbReference type="FunFam" id="1.10.1200.10:FF:000005">
    <property type="entry name" value="Nonribosomal peptide synthetase 1"/>
    <property type="match status" value="2"/>
</dbReference>
<dbReference type="PROSITE" id="PS00012">
    <property type="entry name" value="PHOSPHOPANTETHEINE"/>
    <property type="match status" value="1"/>
</dbReference>
<evidence type="ECO:0000256" key="1">
    <source>
        <dbReference type="ARBA" id="ARBA00001957"/>
    </source>
</evidence>
<dbReference type="InterPro" id="IPR020806">
    <property type="entry name" value="PKS_PP-bd"/>
</dbReference>
<dbReference type="InterPro" id="IPR006162">
    <property type="entry name" value="Ppantetheine_attach_site"/>
</dbReference>
<dbReference type="HOGENOM" id="CLU_000022_11_1_9"/>
<dbReference type="InterPro" id="IPR000873">
    <property type="entry name" value="AMP-dep_synth/lig_dom"/>
</dbReference>
<dbReference type="Gene3D" id="3.30.559.10">
    <property type="entry name" value="Chloramphenicol acetyltransferase-like domain"/>
    <property type="match status" value="2"/>
</dbReference>
<dbReference type="InterPro" id="IPR023213">
    <property type="entry name" value="CAT-like_dom_sf"/>
</dbReference>
<organism evidence="9 10">
    <name type="scientific">Bacillus cereus HuA2-1</name>
    <dbReference type="NCBI Taxonomy" id="1053201"/>
    <lineage>
        <taxon>Bacteria</taxon>
        <taxon>Bacillati</taxon>
        <taxon>Bacillota</taxon>
        <taxon>Bacilli</taxon>
        <taxon>Bacillales</taxon>
        <taxon>Bacillaceae</taxon>
        <taxon>Bacillus</taxon>
        <taxon>Bacillus cereus group</taxon>
    </lineage>
</organism>
<dbReference type="InterPro" id="IPR009081">
    <property type="entry name" value="PP-bd_ACP"/>
</dbReference>
<dbReference type="PATRIC" id="fig|1053201.3.peg.1340"/>
<comment type="similarity">
    <text evidence="2">Belongs to the ATP-dependent AMP-binding enzyme family.</text>
</comment>
<gene>
    <name evidence="9" type="ORF">IG3_01300</name>
</gene>
<dbReference type="GO" id="GO:0031177">
    <property type="term" value="F:phosphopantetheine binding"/>
    <property type="evidence" value="ECO:0007669"/>
    <property type="project" value="InterPro"/>
</dbReference>
<dbReference type="InterPro" id="IPR010071">
    <property type="entry name" value="AA_adenyl_dom"/>
</dbReference>
<dbReference type="Gene3D" id="1.10.1200.10">
    <property type="entry name" value="ACP-like"/>
    <property type="match status" value="3"/>
</dbReference>
<dbReference type="Pfam" id="PF00501">
    <property type="entry name" value="AMP-binding"/>
    <property type="match status" value="3"/>
</dbReference>
<name>J8YXL9_BACCE</name>
<dbReference type="CDD" id="cd19531">
    <property type="entry name" value="LCL_NRPS-like"/>
    <property type="match status" value="2"/>
</dbReference>
<dbReference type="FunFam" id="3.40.50.12780:FF:000012">
    <property type="entry name" value="Non-ribosomal peptide synthetase"/>
    <property type="match status" value="2"/>
</dbReference>
<dbReference type="Pfam" id="PF00668">
    <property type="entry name" value="Condensation"/>
    <property type="match status" value="3"/>
</dbReference>
<evidence type="ECO:0000256" key="2">
    <source>
        <dbReference type="ARBA" id="ARBA00006432"/>
    </source>
</evidence>
<dbReference type="InterPro" id="IPR025110">
    <property type="entry name" value="AMP-bd_C"/>
</dbReference>
<dbReference type="SUPFAM" id="SSF52777">
    <property type="entry name" value="CoA-dependent acyltransferases"/>
    <property type="match status" value="5"/>
</dbReference>
<dbReference type="FunFam" id="3.30.300.30:FF:000010">
    <property type="entry name" value="Enterobactin synthetase component F"/>
    <property type="match status" value="2"/>
</dbReference>
<dbReference type="PROSITE" id="PS00455">
    <property type="entry name" value="AMP_BINDING"/>
    <property type="match status" value="2"/>
</dbReference>
<dbReference type="InterPro" id="IPR020845">
    <property type="entry name" value="AMP-binding_CS"/>
</dbReference>
<evidence type="ECO:0000259" key="8">
    <source>
        <dbReference type="PROSITE" id="PS50075"/>
    </source>
</evidence>
<dbReference type="GO" id="GO:0043041">
    <property type="term" value="P:amino acid activation for nonribosomal peptide biosynthetic process"/>
    <property type="evidence" value="ECO:0007669"/>
    <property type="project" value="TreeGrafter"/>
</dbReference>
<evidence type="ECO:0000313" key="9">
    <source>
        <dbReference type="EMBL" id="EJV87813.1"/>
    </source>
</evidence>
<feature type="domain" description="Carrier" evidence="8">
    <location>
        <begin position="1829"/>
        <end position="1904"/>
    </location>
</feature>
<evidence type="ECO:0000256" key="3">
    <source>
        <dbReference type="ARBA" id="ARBA00022450"/>
    </source>
</evidence>
<evidence type="ECO:0000256" key="6">
    <source>
        <dbReference type="ARBA" id="ARBA00022840"/>
    </source>
</evidence>
<dbReference type="EMBL" id="AHDV01000007">
    <property type="protein sequence ID" value="EJV87813.1"/>
    <property type="molecule type" value="Genomic_DNA"/>
</dbReference>
<dbReference type="Gene3D" id="3.30.300.30">
    <property type="match status" value="3"/>
</dbReference>
<dbReference type="Pfam" id="PF13193">
    <property type="entry name" value="AMP-binding_C"/>
    <property type="match status" value="3"/>
</dbReference>
<comment type="caution">
    <text evidence="9">The sequence shown here is derived from an EMBL/GenBank/DDBJ whole genome shotgun (WGS) entry which is preliminary data.</text>
</comment>
<dbReference type="GO" id="GO:0005829">
    <property type="term" value="C:cytosol"/>
    <property type="evidence" value="ECO:0007669"/>
    <property type="project" value="TreeGrafter"/>
</dbReference>